<proteinExistence type="predicted"/>
<feature type="compositionally biased region" description="Polar residues" evidence="3">
    <location>
        <begin position="462"/>
        <end position="473"/>
    </location>
</feature>
<dbReference type="EMBL" id="PVEM01000001">
    <property type="protein sequence ID" value="PTD11997.1"/>
    <property type="molecule type" value="Genomic_DNA"/>
</dbReference>
<sequence length="1929" mass="206663">MSNHSPSSSTPDGDPTHSTYEVNVPVRNGRTSEPKVENPEIRIPRITPVSDTSSSGTNTDQHQQQQMPQSQPQKQEMDLQKLATGLEGKYVDEFGNILDWDGTVLGRVQGDLPSMVGRPVTADGQVLDEDGEVAGQVCDNYIEPEPPKLKPLASGGLKVDDEGYIYDDQGNKIGRLDKPIKDGADKVSERSKGDQKQGQGQQGQGSGAADTNNGAAPKPPRPDELFLDVKSTYDGIQLTIKIPTVFNSRMMRETKSSGSQTTETDTKDLSSQVQDTTKDTASNEQQSSGAFGSPQRSLPLIVPIAVNYDQSVPRSGVVNDAGDILDDAGKTVGKVADTDNLKNLVGNTVNSAGDVVDSSGDVLGKTLPIGQGKPEEEDSHDEEKSEYTTQSKDKKSGGLGDAVGSVTGAVGGVTGAVGDTAKSATDTVGETTKGATDAVGDTAKGATDTVGDVTDDVAAKSEATSHATDTKTPADTPKAPGVKETPDVKDETSDTKDETTDQTDKINLEDREAPADADDKLKEVAPEPEEAKETTKDAKEDVTSKVDEQEQDVPKPEEVEEKLQEKTEGAKDDATKSEVPEGDVDKTEAPVDEVPSGEVADDDKSKTAGDDLKSVAPGEDATGATDEVQSKAAQGEDAAQDKVSEADKAAEDVPEDVRSKTEEAEKAAEDLPEDAQSKTAEGEKAAEELPEDAQSKAPEDEQVAGDVADEAKDKAAETEEAVDEKTAEAEEAAKEPLDFSVLKGTTVDKEGNLVNDKGDKIGKIVEGELKQLVGLSCDDQGQIWDKTGKQLGKAEPIPEWDREQKDSSILKGTTVDKEGNLVNEKGHLIGRVIEGEIKQLIGLSSDDQGIIWDRTGKQVGKAEPLPEWERGEQKDYSILKGKTVDKNGNLVDEKGHLFGKVVEGEIKQLIGLSSDDQGTIWDKTGKQVGKAEPLPEWERGEQKDFSILKGAIVDKEGGLTSDKGDTIGKVTEGEIKQLVGLKSDENGKIWRDGKVVGQAEPLPEWERVQKKDRSILKGAVVDKEGGLTNDKGDTIGKVVEGEVRQLVGLKSDENGKIWRDGNVVGQADLLEEWDRVQKKDRSVLKGSKVNKAGKLVDSNGNIVGKVVEGDLKELLGKRSDENGDIWNDSGEVIGKGEPVSASEREQKSSAPFENFPDAIVESDGRVMYNGEQVGEVIEGNPKELKGSKVDEDGDILDRRGNTVGKAKRWEAPEAEEEKPVDNSALAGKRVNKAGNLVSESGEIYGRVIEGDVQKLVGRMSDRDGNIRSESGDIIGKAELVSEGERGGKKDGPFAELKNCTVAKDGKVVNQAGETVGRLVIGDAKALVGRSVDDDGEIVDSNGNVIGKAERWEEPEKEKSHNPLAGRKVNREGNVVDADGNIIGKLTSGEILDCQGKEVDEDGDVFNQKGNVVGHVSLLEDIPKEEPEEPTPEPEGETEEERIKREQAEADIKAEQDEAEKNKKLAQQLAYQIEQTLERLRPICKSINDKISAAEAQKPEDRDEEELVRQVKPLIEDGGKLLTETNGIIRGLDPDGRIARNAKQKSSSGEATPEEAHLANLLKELSTEIQTCIDEGKRKLEGMPHAKKEINPLWGLLAEPLFQIVAAVGLLLSGVLGLVGKLLGPILGPLLNGLGLGGLLDGLLGGLGLKKILGSLGLGDVVGTLASGVAFLNDEPMRLFLIRHGETVDNVANLYAGSRDSALTAHGVMQAQKLASHLAEHVAIDRIFSSNLSRAVHTAQAILDAQKCAKDLKLVQVPELREKDFGTGEGTKFGSATKHEGSETPQAMRKRIDVFLDEHLPRLHEDSTVCIVAHGIILGTFYKALSDRIPSTSTAPDAASEGRAESAFARPTWSNTGYVEALITTGASTTDKNVQMRVVKVNSVEHLKGLRKTRGGIGSAKFDAKQKTMDSFFKPVSRKRKIEDEDIVSR</sequence>
<feature type="active site" description="Proton donor/acceptor" evidence="1">
    <location>
        <position position="1761"/>
    </location>
</feature>
<name>A0A2T4H8A2_FUSCU</name>
<dbReference type="PROSITE" id="PS00175">
    <property type="entry name" value="PG_MUTASE"/>
    <property type="match status" value="1"/>
</dbReference>
<feature type="compositionally biased region" description="Basic and acidic residues" evidence="3">
    <location>
        <begin position="484"/>
        <end position="589"/>
    </location>
</feature>
<reference evidence="5 6" key="1">
    <citation type="submission" date="2018-02" db="EMBL/GenBank/DDBJ databases">
        <title>Fusarium culmorum secondary metabolites in fungal-bacterial-plant interactions.</title>
        <authorList>
            <person name="Schmidt R."/>
        </authorList>
    </citation>
    <scope>NUCLEOTIDE SEQUENCE [LARGE SCALE GENOMIC DNA]</scope>
    <source>
        <strain evidence="5 6">PV</strain>
    </source>
</reference>
<dbReference type="Pfam" id="PF00300">
    <property type="entry name" value="His_Phos_1"/>
    <property type="match status" value="1"/>
</dbReference>
<feature type="binding site" evidence="2">
    <location>
        <begin position="1682"/>
        <end position="1689"/>
    </location>
    <ligand>
        <name>substrate</name>
    </ligand>
</feature>
<feature type="compositionally biased region" description="Basic and acidic residues" evidence="3">
    <location>
        <begin position="30"/>
        <end position="43"/>
    </location>
</feature>
<evidence type="ECO:0000256" key="1">
    <source>
        <dbReference type="PIRSR" id="PIRSR613078-1"/>
    </source>
</evidence>
<feature type="compositionally biased region" description="Polar residues" evidence="3">
    <location>
        <begin position="49"/>
        <end position="60"/>
    </location>
</feature>
<organism evidence="5 6">
    <name type="scientific">Fusarium culmorum</name>
    <dbReference type="NCBI Taxonomy" id="5516"/>
    <lineage>
        <taxon>Eukaryota</taxon>
        <taxon>Fungi</taxon>
        <taxon>Dikarya</taxon>
        <taxon>Ascomycota</taxon>
        <taxon>Pezizomycotina</taxon>
        <taxon>Sordariomycetes</taxon>
        <taxon>Hypocreomycetidae</taxon>
        <taxon>Hypocreales</taxon>
        <taxon>Nectriaceae</taxon>
        <taxon>Fusarium</taxon>
    </lineage>
</organism>
<dbReference type="Gene3D" id="3.40.50.1240">
    <property type="entry name" value="Phosphoglycerate mutase-like"/>
    <property type="match status" value="1"/>
</dbReference>
<feature type="compositionally biased region" description="Basic and acidic residues" evidence="3">
    <location>
        <begin position="1347"/>
        <end position="1360"/>
    </location>
</feature>
<feature type="compositionally biased region" description="Polar residues" evidence="3">
    <location>
        <begin position="256"/>
        <end position="295"/>
    </location>
</feature>
<feature type="compositionally biased region" description="Polar residues" evidence="3">
    <location>
        <begin position="422"/>
        <end position="434"/>
    </location>
</feature>
<feature type="compositionally biased region" description="Basic and acidic residues" evidence="3">
    <location>
        <begin position="602"/>
        <end position="613"/>
    </location>
</feature>
<dbReference type="InterPro" id="IPR001345">
    <property type="entry name" value="PG/BPGM_mutase_AS"/>
</dbReference>
<feature type="compositionally biased region" description="Basic and acidic residues" evidence="3">
    <location>
        <begin position="1440"/>
        <end position="1459"/>
    </location>
</feature>
<evidence type="ECO:0000313" key="5">
    <source>
        <dbReference type="EMBL" id="PTD11997.1"/>
    </source>
</evidence>
<dbReference type="SUPFAM" id="SSF53254">
    <property type="entry name" value="Phosphoglycerate mutase-like"/>
    <property type="match status" value="1"/>
</dbReference>
<accession>A0A2T4H8A2</accession>
<dbReference type="SMART" id="SM00855">
    <property type="entry name" value="PGAM"/>
    <property type="match status" value="1"/>
</dbReference>
<dbReference type="InterPro" id="IPR013078">
    <property type="entry name" value="His_Pase_superF_clade-1"/>
</dbReference>
<feature type="compositionally biased region" description="Basic and acidic residues" evidence="3">
    <location>
        <begin position="381"/>
        <end position="396"/>
    </location>
</feature>
<feature type="compositionally biased region" description="Low complexity" evidence="3">
    <location>
        <begin position="1"/>
        <end position="19"/>
    </location>
</feature>
<feature type="region of interest" description="Disordered" evidence="3">
    <location>
        <begin position="251"/>
        <end position="295"/>
    </location>
</feature>
<feature type="compositionally biased region" description="Basic and acidic residues" evidence="3">
    <location>
        <begin position="639"/>
        <end position="669"/>
    </location>
</feature>
<dbReference type="CDD" id="cd07067">
    <property type="entry name" value="HP_PGM_like"/>
    <property type="match status" value="1"/>
</dbReference>
<dbReference type="PANTHER" id="PTHR39461">
    <property type="entry name" value="LEA DOMAIN PROTEIN (AFU_ORTHOLOGUE AFUA_8G04920)"/>
    <property type="match status" value="1"/>
</dbReference>
<protein>
    <recommendedName>
        <fullName evidence="4">DUF6987 domain-containing protein</fullName>
    </recommendedName>
</protein>
<evidence type="ECO:0000256" key="2">
    <source>
        <dbReference type="PIRSR" id="PIRSR613078-2"/>
    </source>
</evidence>
<feature type="compositionally biased region" description="Acidic residues" evidence="3">
    <location>
        <begin position="1425"/>
        <end position="1439"/>
    </location>
</feature>
<feature type="region of interest" description="Disordered" evidence="3">
    <location>
        <begin position="1337"/>
        <end position="1371"/>
    </location>
</feature>
<dbReference type="Proteomes" id="UP000241587">
    <property type="component" value="Unassembled WGS sequence"/>
</dbReference>
<feature type="compositionally biased region" description="Basic and acidic residues" evidence="3">
    <location>
        <begin position="1180"/>
        <end position="1200"/>
    </location>
</feature>
<dbReference type="Pfam" id="PF22485">
    <property type="entry name" value="DUF6987"/>
    <property type="match status" value="1"/>
</dbReference>
<feature type="region of interest" description="Disordered" evidence="3">
    <location>
        <begin position="1"/>
        <end position="81"/>
    </location>
</feature>
<evidence type="ECO:0000256" key="3">
    <source>
        <dbReference type="SAM" id="MobiDB-lite"/>
    </source>
</evidence>
<feature type="domain" description="DUF6987" evidence="4">
    <location>
        <begin position="1453"/>
        <end position="1658"/>
    </location>
</feature>
<dbReference type="InterPro" id="IPR029033">
    <property type="entry name" value="His_PPase_superfam"/>
</dbReference>
<gene>
    <name evidence="5" type="ORF">FCULG_00004439</name>
</gene>
<feature type="region of interest" description="Disordered" evidence="3">
    <location>
        <begin position="1418"/>
        <end position="1459"/>
    </location>
</feature>
<feature type="region of interest" description="Disordered" evidence="3">
    <location>
        <begin position="1765"/>
        <end position="1785"/>
    </location>
</feature>
<dbReference type="InterPro" id="IPR022124">
    <property type="entry name" value="DUF3659"/>
</dbReference>
<dbReference type="PANTHER" id="PTHR39461:SF1">
    <property type="entry name" value="LEA DOMAIN PROTEIN (AFU_ORTHOLOGUE AFUA_8G04920)"/>
    <property type="match status" value="1"/>
</dbReference>
<feature type="compositionally biased region" description="Low complexity" evidence="3">
    <location>
        <begin position="61"/>
        <end position="74"/>
    </location>
</feature>
<feature type="compositionally biased region" description="Basic and acidic residues" evidence="3">
    <location>
        <begin position="746"/>
        <end position="757"/>
    </location>
</feature>
<dbReference type="OMA" id="CDAEGQF"/>
<feature type="binding site" evidence="2">
    <location>
        <position position="1733"/>
    </location>
    <ligand>
        <name>substrate</name>
    </ligand>
</feature>
<dbReference type="InterPro" id="IPR054256">
    <property type="entry name" value="DUF6987"/>
</dbReference>
<evidence type="ECO:0000259" key="4">
    <source>
        <dbReference type="Pfam" id="PF22485"/>
    </source>
</evidence>
<feature type="region of interest" description="Disordered" evidence="3">
    <location>
        <begin position="351"/>
        <end position="757"/>
    </location>
</feature>
<feature type="compositionally biased region" description="Basic and acidic residues" evidence="3">
    <location>
        <begin position="709"/>
        <end position="737"/>
    </location>
</feature>
<dbReference type="GO" id="GO:0003824">
    <property type="term" value="F:catalytic activity"/>
    <property type="evidence" value="ECO:0007669"/>
    <property type="project" value="InterPro"/>
</dbReference>
<dbReference type="Pfam" id="PF12396">
    <property type="entry name" value="DUF3659"/>
    <property type="match status" value="12"/>
</dbReference>
<keyword evidence="6" id="KW-1185">Reference proteome</keyword>
<feature type="compositionally biased region" description="Basic and acidic residues" evidence="3">
    <location>
        <begin position="680"/>
        <end position="699"/>
    </location>
</feature>
<feature type="active site" description="Tele-phosphohistidine intermediate" evidence="1">
    <location>
        <position position="1683"/>
    </location>
</feature>
<comment type="caution">
    <text evidence="5">The sequence shown here is derived from an EMBL/GenBank/DDBJ whole genome shotgun (WGS) entry which is preliminary data.</text>
</comment>
<dbReference type="OrthoDB" id="3937590at2759"/>
<feature type="region of interest" description="Disordered" evidence="3">
    <location>
        <begin position="1177"/>
        <end position="1226"/>
    </location>
</feature>
<feature type="region of interest" description="Disordered" evidence="3">
    <location>
        <begin position="141"/>
        <end position="226"/>
    </location>
</feature>
<feature type="region of interest" description="Disordered" evidence="3">
    <location>
        <begin position="1125"/>
        <end position="1155"/>
    </location>
</feature>
<evidence type="ECO:0000313" key="6">
    <source>
        <dbReference type="Proteomes" id="UP000241587"/>
    </source>
</evidence>
<feature type="compositionally biased region" description="Basic and acidic residues" evidence="3">
    <location>
        <begin position="174"/>
        <end position="195"/>
    </location>
</feature>